<dbReference type="RefSeq" id="WP_068616543.1">
    <property type="nucleotide sequence ID" value="NZ_CP016268.1"/>
</dbReference>
<evidence type="ECO:0000256" key="8">
    <source>
        <dbReference type="SAM" id="Phobius"/>
    </source>
</evidence>
<keyword evidence="3" id="KW-0418">Kinase</keyword>
<organism evidence="10 11">
    <name type="scientific">Woeseia oceani</name>
    <dbReference type="NCBI Taxonomy" id="1548547"/>
    <lineage>
        <taxon>Bacteria</taxon>
        <taxon>Pseudomonadati</taxon>
        <taxon>Pseudomonadota</taxon>
        <taxon>Gammaproteobacteria</taxon>
        <taxon>Woeseiales</taxon>
        <taxon>Woeseiaceae</taxon>
        <taxon>Woeseia</taxon>
    </lineage>
</organism>
<dbReference type="PROSITE" id="PS00109">
    <property type="entry name" value="PROTEIN_KINASE_TYR"/>
    <property type="match status" value="1"/>
</dbReference>
<evidence type="ECO:0000313" key="10">
    <source>
        <dbReference type="EMBL" id="ANO51841.1"/>
    </source>
</evidence>
<keyword evidence="4 6" id="KW-0067">ATP-binding</keyword>
<evidence type="ECO:0000313" key="11">
    <source>
        <dbReference type="Proteomes" id="UP000092695"/>
    </source>
</evidence>
<keyword evidence="1" id="KW-0808">Transferase</keyword>
<keyword evidence="8" id="KW-0472">Membrane</keyword>
<dbReference type="Pfam" id="PF00069">
    <property type="entry name" value="Pkinase"/>
    <property type="match status" value="1"/>
</dbReference>
<evidence type="ECO:0000256" key="5">
    <source>
        <dbReference type="PROSITE-ProRule" id="PRU00339"/>
    </source>
</evidence>
<feature type="compositionally biased region" description="Polar residues" evidence="7">
    <location>
        <begin position="161"/>
        <end position="177"/>
    </location>
</feature>
<dbReference type="InterPro" id="IPR000719">
    <property type="entry name" value="Prot_kinase_dom"/>
</dbReference>
<feature type="region of interest" description="Disordered" evidence="7">
    <location>
        <begin position="161"/>
        <end position="181"/>
    </location>
</feature>
<feature type="region of interest" description="Disordered" evidence="7">
    <location>
        <begin position="339"/>
        <end position="375"/>
    </location>
</feature>
<keyword evidence="5" id="KW-0802">TPR repeat</keyword>
<keyword evidence="8" id="KW-1133">Transmembrane helix</keyword>
<dbReference type="SUPFAM" id="SSF48452">
    <property type="entry name" value="TPR-like"/>
    <property type="match status" value="1"/>
</dbReference>
<keyword evidence="11" id="KW-1185">Reference proteome</keyword>
<dbReference type="CDD" id="cd14014">
    <property type="entry name" value="STKc_PknB_like"/>
    <property type="match status" value="1"/>
</dbReference>
<dbReference type="Gene3D" id="3.30.200.20">
    <property type="entry name" value="Phosphorylase Kinase, domain 1"/>
    <property type="match status" value="1"/>
</dbReference>
<sequence length="782" mass="84551">MQALTEGTCLSSRYTLIRRVGGGAMADVWLAQDARNDSQVALKILHEKFAADTARHDAFRREWQTASRLMHAHIVRVFDYHDDDERPYFALQYLAGQSISALHGRPLEQILGPAGLIADALRYAHGKGIVHSDLTGANIVLDARGAPYLLDFGAARADGATQSTGGTPVALSPQQQAGEPAHPADDIYAFAILLNELVCGAPPLAGEPALTDSRGEKLPASLRDLLSRMLAPERAARPDAEAVAEALKTAGFPPGVTPLAASVSNGAPASEEIEVRSVRPRPASQTAAAKGPVTKSGGVPLSAVVVGLGLLLAAFLAVLFVLPPADELPAVQAESEQAVTAGAGESAADKLADTTEEEVAEFNENTPRSDGSSDTAIKAATDDALGDLLSQLERLRYRGIDRWGGQEFLDVLDRYGTGDEAYLAKNYQAAGDHYRAASTMLEPFFDRIPEVFRETMAAARAAFDAQDHREAIRLFDLAVAITPGNAEAEQGLKRAQNIESVLRLMDSGRAFEKNLEYDAALQAFSGALDIDPQWQPAREALTRVRAALEQLAFESRMTEGFMALASNNYDSARVAFEAAKAMRPDSRQPVDGLLQVDQEVRLLRIQSLESAALEQEEAEQWEAAIDSYQEALSVDGDLQFAKEGLRRATQRAGLHKRLAAYISEPDSLSSPDTMQAATGLLLELSRITPSGPRLEDEKATLARLLKRAATPLPVQLQSDNQTEVSIFRVGRLGTFDSRQLELRPGSYVALGSRAGYRDVRLEFRVAPEIEMKPIIVQCEERI</sequence>
<dbReference type="InterPro" id="IPR011990">
    <property type="entry name" value="TPR-like_helical_dom_sf"/>
</dbReference>
<dbReference type="AlphaFoldDB" id="A0A193LHA2"/>
<feature type="domain" description="Protein kinase" evidence="9">
    <location>
        <begin position="14"/>
        <end position="252"/>
    </location>
</feature>
<evidence type="ECO:0000256" key="2">
    <source>
        <dbReference type="ARBA" id="ARBA00022741"/>
    </source>
</evidence>
<evidence type="ECO:0000256" key="1">
    <source>
        <dbReference type="ARBA" id="ARBA00022679"/>
    </source>
</evidence>
<dbReference type="OrthoDB" id="9801841at2"/>
<dbReference type="PANTHER" id="PTHR43289:SF34">
    <property type="entry name" value="SERINE_THREONINE-PROTEIN KINASE YBDM-RELATED"/>
    <property type="match status" value="1"/>
</dbReference>
<evidence type="ECO:0000256" key="6">
    <source>
        <dbReference type="PROSITE-ProRule" id="PRU10141"/>
    </source>
</evidence>
<dbReference type="GO" id="GO:0004674">
    <property type="term" value="F:protein serine/threonine kinase activity"/>
    <property type="evidence" value="ECO:0007669"/>
    <property type="project" value="TreeGrafter"/>
</dbReference>
<proteinExistence type="predicted"/>
<dbReference type="SUPFAM" id="SSF56112">
    <property type="entry name" value="Protein kinase-like (PK-like)"/>
    <property type="match status" value="1"/>
</dbReference>
<dbReference type="Proteomes" id="UP000092695">
    <property type="component" value="Chromosome"/>
</dbReference>
<protein>
    <recommendedName>
        <fullName evidence="9">Protein kinase domain-containing protein</fullName>
    </recommendedName>
</protein>
<dbReference type="Gene3D" id="1.10.510.10">
    <property type="entry name" value="Transferase(Phosphotransferase) domain 1"/>
    <property type="match status" value="1"/>
</dbReference>
<evidence type="ECO:0000256" key="3">
    <source>
        <dbReference type="ARBA" id="ARBA00022777"/>
    </source>
</evidence>
<evidence type="ECO:0000256" key="7">
    <source>
        <dbReference type="SAM" id="MobiDB-lite"/>
    </source>
</evidence>
<feature type="binding site" evidence="6">
    <location>
        <position position="43"/>
    </location>
    <ligand>
        <name>ATP</name>
        <dbReference type="ChEBI" id="CHEBI:30616"/>
    </ligand>
</feature>
<dbReference type="PROSITE" id="PS00107">
    <property type="entry name" value="PROTEIN_KINASE_ATP"/>
    <property type="match status" value="1"/>
</dbReference>
<dbReference type="PANTHER" id="PTHR43289">
    <property type="entry name" value="MITOGEN-ACTIVATED PROTEIN KINASE KINASE KINASE 20-RELATED"/>
    <property type="match status" value="1"/>
</dbReference>
<feature type="repeat" description="TPR" evidence="5">
    <location>
        <begin position="501"/>
        <end position="534"/>
    </location>
</feature>
<feature type="region of interest" description="Disordered" evidence="7">
    <location>
        <begin position="263"/>
        <end position="294"/>
    </location>
</feature>
<reference evidence="10 11" key="1">
    <citation type="submission" date="2016-06" db="EMBL/GenBank/DDBJ databases">
        <title>Complete genome sequence of a deep-branching marine Gamma Proteobacterium Woeseia oceani type strain XK5.</title>
        <authorList>
            <person name="Mu D."/>
            <person name="Du Z."/>
        </authorList>
    </citation>
    <scope>NUCLEOTIDE SEQUENCE [LARGE SCALE GENOMIC DNA]</scope>
    <source>
        <strain evidence="10 11">XK5</strain>
    </source>
</reference>
<dbReference type="STRING" id="1548547.BA177_12100"/>
<dbReference type="Gene3D" id="1.25.40.10">
    <property type="entry name" value="Tetratricopeptide repeat domain"/>
    <property type="match status" value="1"/>
</dbReference>
<feature type="transmembrane region" description="Helical" evidence="8">
    <location>
        <begin position="299"/>
        <end position="322"/>
    </location>
</feature>
<keyword evidence="8" id="KW-0812">Transmembrane</keyword>
<dbReference type="PROSITE" id="PS50005">
    <property type="entry name" value="TPR"/>
    <property type="match status" value="1"/>
</dbReference>
<gene>
    <name evidence="10" type="ORF">BA177_12100</name>
</gene>
<dbReference type="InterPro" id="IPR017441">
    <property type="entry name" value="Protein_kinase_ATP_BS"/>
</dbReference>
<dbReference type="InterPro" id="IPR019734">
    <property type="entry name" value="TPR_rpt"/>
</dbReference>
<name>A0A193LHA2_9GAMM</name>
<dbReference type="InterPro" id="IPR011009">
    <property type="entry name" value="Kinase-like_dom_sf"/>
</dbReference>
<dbReference type="PROSITE" id="PS50011">
    <property type="entry name" value="PROTEIN_KINASE_DOM"/>
    <property type="match status" value="1"/>
</dbReference>
<dbReference type="InterPro" id="IPR008266">
    <property type="entry name" value="Tyr_kinase_AS"/>
</dbReference>
<dbReference type="EMBL" id="CP016268">
    <property type="protein sequence ID" value="ANO51841.1"/>
    <property type="molecule type" value="Genomic_DNA"/>
</dbReference>
<feature type="compositionally biased region" description="Polar residues" evidence="7">
    <location>
        <begin position="363"/>
        <end position="375"/>
    </location>
</feature>
<accession>A0A193LHA2</accession>
<dbReference type="KEGG" id="woc:BA177_12100"/>
<dbReference type="SMART" id="SM00028">
    <property type="entry name" value="TPR"/>
    <property type="match status" value="4"/>
</dbReference>
<evidence type="ECO:0000259" key="9">
    <source>
        <dbReference type="PROSITE" id="PS50011"/>
    </source>
</evidence>
<keyword evidence="2 6" id="KW-0547">Nucleotide-binding</keyword>
<dbReference type="GO" id="GO:0005524">
    <property type="term" value="F:ATP binding"/>
    <property type="evidence" value="ECO:0007669"/>
    <property type="project" value="UniProtKB-UniRule"/>
</dbReference>
<evidence type="ECO:0000256" key="4">
    <source>
        <dbReference type="ARBA" id="ARBA00022840"/>
    </source>
</evidence>